<dbReference type="AlphaFoldDB" id="A0A022L4S2"/>
<keyword evidence="2" id="KW-1133">Transmembrane helix</keyword>
<dbReference type="HOGENOM" id="CLU_093434_0_0_11"/>
<evidence type="ECO:0000313" key="5">
    <source>
        <dbReference type="Proteomes" id="UP000019754"/>
    </source>
</evidence>
<dbReference type="EMBL" id="AORC01000003">
    <property type="protein sequence ID" value="EYT50847.1"/>
    <property type="molecule type" value="Genomic_DNA"/>
</dbReference>
<keyword evidence="2" id="KW-0812">Transmembrane</keyword>
<sequence length="242" mass="25311">MASRPGSGGSAHRLVAVLLLVAALGGIALATLGASADRGSLGSYDGPTRDVVTVRGSTPPPSVAPEQEEPTDVPEPPQTRTSSGTGSALLVVLLAVVVTGLAVWLLIRMRALVSPPLEEAEEMPDAEELTVEQARGALADARERLSTEVDAQDAVIAAWLTLESAIAQVGIRRRPSQTTLEYVVDVLGGADLDATDLDRLAHLYRRALFDAAPLTESDRDSALALLDRLTAQLDQHADGGAR</sequence>
<evidence type="ECO:0000256" key="1">
    <source>
        <dbReference type="SAM" id="MobiDB-lite"/>
    </source>
</evidence>
<feature type="region of interest" description="Disordered" evidence="1">
    <location>
        <begin position="38"/>
        <end position="83"/>
    </location>
</feature>
<comment type="caution">
    <text evidence="4">The sequence shown here is derived from an EMBL/GenBank/DDBJ whole genome shotgun (WGS) entry which is preliminary data.</text>
</comment>
<organism evidence="4 5">
    <name type="scientific">Brachybacterium muris UCD-AY4</name>
    <dbReference type="NCBI Taxonomy" id="1249481"/>
    <lineage>
        <taxon>Bacteria</taxon>
        <taxon>Bacillati</taxon>
        <taxon>Actinomycetota</taxon>
        <taxon>Actinomycetes</taxon>
        <taxon>Micrococcales</taxon>
        <taxon>Dermabacteraceae</taxon>
        <taxon>Brachybacterium</taxon>
    </lineage>
</organism>
<evidence type="ECO:0000256" key="2">
    <source>
        <dbReference type="SAM" id="Phobius"/>
    </source>
</evidence>
<dbReference type="Pfam" id="PF13559">
    <property type="entry name" value="DUF4129"/>
    <property type="match status" value="1"/>
</dbReference>
<dbReference type="Proteomes" id="UP000019754">
    <property type="component" value="Unassembled WGS sequence"/>
</dbReference>
<keyword evidence="5" id="KW-1185">Reference proteome</keyword>
<evidence type="ECO:0000259" key="3">
    <source>
        <dbReference type="Pfam" id="PF13559"/>
    </source>
</evidence>
<proteinExistence type="predicted"/>
<accession>A0A022L4S2</accession>
<feature type="transmembrane region" description="Helical" evidence="2">
    <location>
        <begin position="87"/>
        <end position="107"/>
    </location>
</feature>
<gene>
    <name evidence="4" type="ORF">D641_0102885</name>
</gene>
<feature type="domain" description="Protein-glutamine gamma-glutamyltransferase-like C-terminal" evidence="3">
    <location>
        <begin position="158"/>
        <end position="227"/>
    </location>
</feature>
<dbReference type="InterPro" id="IPR025403">
    <property type="entry name" value="TgpA-like_C"/>
</dbReference>
<reference evidence="4 5" key="1">
    <citation type="journal article" date="2013" name="Genome Announc.">
        <title>Draft genome sequence of an Actinobacterium, Brachybacterium muris strain UCD-AY4.</title>
        <authorList>
            <person name="Lo J.R."/>
            <person name="Lang J.M."/>
            <person name="Darling A.E."/>
            <person name="Eisen J.A."/>
            <person name="Coil D.A."/>
        </authorList>
    </citation>
    <scope>NUCLEOTIDE SEQUENCE [LARGE SCALE GENOMIC DNA]</scope>
    <source>
        <strain evidence="4 5">UCD-AY4</strain>
    </source>
</reference>
<name>A0A022L4S2_9MICO</name>
<protein>
    <recommendedName>
        <fullName evidence="3">Protein-glutamine gamma-glutamyltransferase-like C-terminal domain-containing protein</fullName>
    </recommendedName>
</protein>
<dbReference type="STRING" id="1249481.D641_0102885"/>
<evidence type="ECO:0000313" key="4">
    <source>
        <dbReference type="EMBL" id="EYT50847.1"/>
    </source>
</evidence>
<keyword evidence="2" id="KW-0472">Membrane</keyword>